<feature type="domain" description="NADP-dependent oxidoreductase" evidence="1">
    <location>
        <begin position="236"/>
        <end position="522"/>
    </location>
</feature>
<comment type="caution">
    <text evidence="2">The sequence shown here is derived from an EMBL/GenBank/DDBJ whole genome shotgun (WGS) entry which is preliminary data.</text>
</comment>
<name>A0A4Q2KMK7_9SPHN</name>
<protein>
    <recommendedName>
        <fullName evidence="1">NADP-dependent oxidoreductase domain-containing protein</fullName>
    </recommendedName>
</protein>
<dbReference type="Gene3D" id="3.20.20.100">
    <property type="entry name" value="NADP-dependent oxidoreductase domain"/>
    <property type="match status" value="1"/>
</dbReference>
<dbReference type="EMBL" id="SDPV01000002">
    <property type="protein sequence ID" value="RXZ64752.1"/>
    <property type="molecule type" value="Genomic_DNA"/>
</dbReference>
<evidence type="ECO:0000313" key="3">
    <source>
        <dbReference type="Proteomes" id="UP000293623"/>
    </source>
</evidence>
<gene>
    <name evidence="2" type="ORF">ETX26_12860</name>
</gene>
<dbReference type="InterPro" id="IPR003329">
    <property type="entry name" value="Cytidylyl_trans"/>
</dbReference>
<dbReference type="OrthoDB" id="9804790at2"/>
<dbReference type="InterPro" id="IPR023210">
    <property type="entry name" value="NADP_OxRdtase_dom"/>
</dbReference>
<dbReference type="InterPro" id="IPR029044">
    <property type="entry name" value="Nucleotide-diphossugar_trans"/>
</dbReference>
<keyword evidence="3" id="KW-1185">Reference proteome</keyword>
<accession>A0A4Q2KMK7</accession>
<dbReference type="Pfam" id="PF00248">
    <property type="entry name" value="Aldo_ket_red"/>
    <property type="match status" value="1"/>
</dbReference>
<dbReference type="SUPFAM" id="SSF51430">
    <property type="entry name" value="NAD(P)-linked oxidoreductase"/>
    <property type="match status" value="1"/>
</dbReference>
<dbReference type="AlphaFoldDB" id="A0A4Q2KMK7"/>
<dbReference type="CDD" id="cd19097">
    <property type="entry name" value="AKR_unchar"/>
    <property type="match status" value="1"/>
</dbReference>
<dbReference type="SUPFAM" id="SSF53448">
    <property type="entry name" value="Nucleotide-diphospho-sugar transferases"/>
    <property type="match status" value="1"/>
</dbReference>
<dbReference type="PANTHER" id="PTHR43312:SF1">
    <property type="entry name" value="NADP-DEPENDENT OXIDOREDUCTASE DOMAIN-CONTAINING PROTEIN"/>
    <property type="match status" value="1"/>
</dbReference>
<reference evidence="2 3" key="1">
    <citation type="submission" date="2019-01" db="EMBL/GenBank/DDBJ databases">
        <title>Altererythrobacter rhizovicinus sp. nov., isolated from the rhizosphere soil of Haloxylon ammodendron.</title>
        <authorList>
            <person name="Li H.-P."/>
            <person name="Gou J.-Y."/>
            <person name="Yao D."/>
            <person name="Han Q.-Q."/>
            <person name="Shao K.-Z."/>
            <person name="Zhao Q."/>
            <person name="Zhang J.-L."/>
        </authorList>
    </citation>
    <scope>NUCLEOTIDE SEQUENCE [LARGE SCALE GENOMIC DNA]</scope>
    <source>
        <strain evidence="2 3">AY-3R</strain>
    </source>
</reference>
<sequence length="542" mass="59670">MNATIVLQARTSSSRLPGKVLLPLGGMPLAVLAAKRAANRGHRVIVATSTERDDDELARYIEINGIELFRGSLTDVLGRFVGAISDCADDAPIVRLTADNVFPDGNLIADIENAFCEAGVDYLSCNSEYSGFPYGVSAEVMRAGALRRAAICATDPRDREHVTPWIARHASTANFVPKLPVNMANFRCTIDVLDDYLLATRIFRNVDDPVRVALSDLLTCLVVSVEKPLVVRPVQKLVLGTAQLGMEYGIANATGRPADAEACELIQTAIRNGVRALDTARAYGTSEAVVGKSLRGGWRERVKLLTKLEPHLTALPGADYGVIANDVEFQVLRSCRELGTESLDVVMLHRAEHLTAHDGAIWQSLKDLRDRGLIGALGVSIQSPEELRSVLEYDDVAHLQLPFNVLDNRWRSEIPKIVAAKAERNIQVHARSALLQGLLVSRNQEHWSRAGVTEPEVVWKWLDRLVQSFGRHDSADLALAFVRSQPWVDGVVVGIETIDQLERNIATFDRPPLTDEQCLELERTRVKLGEQVLNPSRWLPSA</sequence>
<dbReference type="InterPro" id="IPR053135">
    <property type="entry name" value="AKR2_Oxidoreductase"/>
</dbReference>
<evidence type="ECO:0000259" key="1">
    <source>
        <dbReference type="Pfam" id="PF00248"/>
    </source>
</evidence>
<evidence type="ECO:0000313" key="2">
    <source>
        <dbReference type="EMBL" id="RXZ64752.1"/>
    </source>
</evidence>
<proteinExistence type="predicted"/>
<dbReference type="Proteomes" id="UP000293623">
    <property type="component" value="Unassembled WGS sequence"/>
</dbReference>
<dbReference type="InterPro" id="IPR036812">
    <property type="entry name" value="NAD(P)_OxRdtase_dom_sf"/>
</dbReference>
<organism evidence="2 3">
    <name type="scientific">Pelagerythrobacter rhizovicinus</name>
    <dbReference type="NCBI Taxonomy" id="2268576"/>
    <lineage>
        <taxon>Bacteria</taxon>
        <taxon>Pseudomonadati</taxon>
        <taxon>Pseudomonadota</taxon>
        <taxon>Alphaproteobacteria</taxon>
        <taxon>Sphingomonadales</taxon>
        <taxon>Erythrobacteraceae</taxon>
        <taxon>Pelagerythrobacter</taxon>
    </lineage>
</organism>
<dbReference type="PANTHER" id="PTHR43312">
    <property type="entry name" value="D-THREO-ALDOSE 1-DEHYDROGENASE"/>
    <property type="match status" value="1"/>
</dbReference>
<dbReference type="Gene3D" id="3.90.550.10">
    <property type="entry name" value="Spore Coat Polysaccharide Biosynthesis Protein SpsA, Chain A"/>
    <property type="match status" value="1"/>
</dbReference>
<dbReference type="Pfam" id="PF02348">
    <property type="entry name" value="CTP_transf_3"/>
    <property type="match status" value="1"/>
</dbReference>
<dbReference type="RefSeq" id="WP_129525058.1">
    <property type="nucleotide sequence ID" value="NZ_SDPV01000002.1"/>
</dbReference>